<keyword evidence="3" id="KW-0813">Transport</keyword>
<evidence type="ECO:0000256" key="3">
    <source>
        <dbReference type="ARBA" id="ARBA00022448"/>
    </source>
</evidence>
<proteinExistence type="inferred from homology"/>
<dbReference type="SUPFAM" id="SSF53807">
    <property type="entry name" value="Helical backbone' metal receptor"/>
    <property type="match status" value="1"/>
</dbReference>
<name>A0A1U7J4K2_9CYAN</name>
<keyword evidence="4" id="KW-0732">Signal</keyword>
<dbReference type="InterPro" id="IPR051313">
    <property type="entry name" value="Bact_iron-sidero_bind"/>
</dbReference>
<organism evidence="6 7">
    <name type="scientific">Phormidium tenue NIES-30</name>
    <dbReference type="NCBI Taxonomy" id="549789"/>
    <lineage>
        <taxon>Bacteria</taxon>
        <taxon>Bacillati</taxon>
        <taxon>Cyanobacteriota</taxon>
        <taxon>Cyanophyceae</taxon>
        <taxon>Oscillatoriophycideae</taxon>
        <taxon>Oscillatoriales</taxon>
        <taxon>Oscillatoriaceae</taxon>
        <taxon>Phormidium</taxon>
    </lineage>
</organism>
<protein>
    <recommendedName>
        <fullName evidence="5">Fe/B12 periplasmic-binding domain-containing protein</fullName>
    </recommendedName>
</protein>
<evidence type="ECO:0000256" key="2">
    <source>
        <dbReference type="ARBA" id="ARBA00008814"/>
    </source>
</evidence>
<comment type="similarity">
    <text evidence="2">Belongs to the bacterial solute-binding protein 8 family.</text>
</comment>
<evidence type="ECO:0000256" key="1">
    <source>
        <dbReference type="ARBA" id="ARBA00004196"/>
    </source>
</evidence>
<dbReference type="EMBL" id="MRCG01000009">
    <property type="protein sequence ID" value="OKH47493.1"/>
    <property type="molecule type" value="Genomic_DNA"/>
</dbReference>
<accession>A0A1U7J4K2</accession>
<evidence type="ECO:0000259" key="5">
    <source>
        <dbReference type="PROSITE" id="PS50983"/>
    </source>
</evidence>
<dbReference type="PROSITE" id="PS50983">
    <property type="entry name" value="FE_B12_PBP"/>
    <property type="match status" value="1"/>
</dbReference>
<dbReference type="Gene3D" id="3.40.50.1980">
    <property type="entry name" value="Nitrogenase molybdenum iron protein domain"/>
    <property type="match status" value="2"/>
</dbReference>
<gene>
    <name evidence="6" type="ORF">NIES30_13620</name>
</gene>
<dbReference type="InterPro" id="IPR002491">
    <property type="entry name" value="ABC_transptr_periplasmic_BD"/>
</dbReference>
<dbReference type="GO" id="GO:0030288">
    <property type="term" value="C:outer membrane-bounded periplasmic space"/>
    <property type="evidence" value="ECO:0007669"/>
    <property type="project" value="TreeGrafter"/>
</dbReference>
<evidence type="ECO:0000256" key="4">
    <source>
        <dbReference type="ARBA" id="ARBA00022729"/>
    </source>
</evidence>
<comment type="subcellular location">
    <subcellularLocation>
        <location evidence="1">Cell envelope</location>
    </subcellularLocation>
</comment>
<dbReference type="Pfam" id="PF01497">
    <property type="entry name" value="Peripla_BP_2"/>
    <property type="match status" value="1"/>
</dbReference>
<dbReference type="PANTHER" id="PTHR30532">
    <property type="entry name" value="IRON III DICITRATE-BINDING PERIPLASMIC PROTEIN"/>
    <property type="match status" value="1"/>
</dbReference>
<dbReference type="Proteomes" id="UP000185557">
    <property type="component" value="Unassembled WGS sequence"/>
</dbReference>
<feature type="domain" description="Fe/B12 periplasmic-binding" evidence="5">
    <location>
        <begin position="1"/>
        <end position="271"/>
    </location>
</feature>
<reference evidence="6 7" key="1">
    <citation type="submission" date="2016-11" db="EMBL/GenBank/DDBJ databases">
        <title>Draft Genome Sequences of Nine Cyanobacterial Strains from Diverse Habitats.</title>
        <authorList>
            <person name="Zhu T."/>
            <person name="Hou S."/>
            <person name="Lu X."/>
            <person name="Hess W.R."/>
        </authorList>
    </citation>
    <scope>NUCLEOTIDE SEQUENCE [LARGE SCALE GENOMIC DNA]</scope>
    <source>
        <strain evidence="6 7">NIES-30</strain>
    </source>
</reference>
<comment type="caution">
    <text evidence="6">The sequence shown here is derived from an EMBL/GenBank/DDBJ whole genome shotgun (WGS) entry which is preliminary data.</text>
</comment>
<dbReference type="GO" id="GO:1901678">
    <property type="term" value="P:iron coordination entity transport"/>
    <property type="evidence" value="ECO:0007669"/>
    <property type="project" value="UniProtKB-ARBA"/>
</dbReference>
<keyword evidence="7" id="KW-1185">Reference proteome</keyword>
<dbReference type="STRING" id="549789.NIES30_13620"/>
<sequence>MMLALGVEPAGYAAADVTKELLRRPKFDNPRQQIPYLGNRLNGQPINLGDRHSPSLEAIARLQPDLILGESWQGTQGKYGLLSKIAPTILVDDNKDGWQHSIEIVSKTLDKPNQLQQIKADYDAKISAARGQLAPVASQYPRVLIISSGSLSEAIYPYNDTVFSRLLEQLNFQLVDTDSALSNNPTISLEILPQLDTDIAIVVAWNDAAKNDAQGWKKLQQEWNGVPVLRQMPVSQAERVFFLDARLSTIRGPLAAAAILDNYLSFLIPLK</sequence>
<dbReference type="AlphaFoldDB" id="A0A1U7J4K2"/>
<evidence type="ECO:0000313" key="6">
    <source>
        <dbReference type="EMBL" id="OKH47493.1"/>
    </source>
</evidence>
<dbReference type="PANTHER" id="PTHR30532:SF1">
    <property type="entry name" value="IRON(3+)-HYDROXAMATE-BINDING PROTEIN FHUD"/>
    <property type="match status" value="1"/>
</dbReference>
<evidence type="ECO:0000313" key="7">
    <source>
        <dbReference type="Proteomes" id="UP000185557"/>
    </source>
</evidence>